<dbReference type="AlphaFoldDB" id="A0A7Y8Y6D2"/>
<dbReference type="EMBL" id="JACBJI010000016">
    <property type="protein sequence ID" value="NYA72748.1"/>
    <property type="molecule type" value="Genomic_DNA"/>
</dbReference>
<reference evidence="1 2" key="1">
    <citation type="submission" date="2020-07" db="EMBL/GenBank/DDBJ databases">
        <authorList>
            <person name="Sun Q."/>
        </authorList>
    </citation>
    <scope>NUCLEOTIDE SEQUENCE [LARGE SCALE GENOMIC DNA]</scope>
    <source>
        <strain evidence="1 2">MAH-1</strain>
    </source>
</reference>
<evidence type="ECO:0000313" key="2">
    <source>
        <dbReference type="Proteomes" id="UP000535020"/>
    </source>
</evidence>
<protein>
    <submittedName>
        <fullName evidence="1">Uncharacterized protein</fullName>
    </submittedName>
</protein>
<name>A0A7Y8Y6D2_9FLAO</name>
<dbReference type="RefSeq" id="WP_176007558.1">
    <property type="nucleotide sequence ID" value="NZ_JABWMI010000034.1"/>
</dbReference>
<dbReference type="Proteomes" id="UP000535020">
    <property type="component" value="Unassembled WGS sequence"/>
</dbReference>
<organism evidence="1 2">
    <name type="scientific">Flavobacterium agri</name>
    <dbReference type="NCBI Taxonomy" id="2743471"/>
    <lineage>
        <taxon>Bacteria</taxon>
        <taxon>Pseudomonadati</taxon>
        <taxon>Bacteroidota</taxon>
        <taxon>Flavobacteriia</taxon>
        <taxon>Flavobacteriales</taxon>
        <taxon>Flavobacteriaceae</taxon>
        <taxon>Flavobacterium</taxon>
    </lineage>
</organism>
<evidence type="ECO:0000313" key="1">
    <source>
        <dbReference type="EMBL" id="NYA72748.1"/>
    </source>
</evidence>
<keyword evidence="2" id="KW-1185">Reference proteome</keyword>
<comment type="caution">
    <text evidence="1">The sequence shown here is derived from an EMBL/GenBank/DDBJ whole genome shotgun (WGS) entry which is preliminary data.</text>
</comment>
<gene>
    <name evidence="1" type="ORF">HZF10_17605</name>
</gene>
<sequence length="124" mass="14740">MKIIVSGEFDENLTISLSQGTWNTTTYPLFEKLNSIDIELDREPNIYRLTIKYNAEKVYFENILYMSNPNLDELSFYFYKESERIFCKIKSERVMELNKEIVLGELPDSLKELKNVLKDYDEES</sequence>
<accession>A0A7Y8Y6D2</accession>
<proteinExistence type="predicted"/>